<organism evidence="1 2">
    <name type="scientific">Marinobacter nitratireducens</name>
    <dbReference type="NCBI Taxonomy" id="1137280"/>
    <lineage>
        <taxon>Bacteria</taxon>
        <taxon>Pseudomonadati</taxon>
        <taxon>Pseudomonadota</taxon>
        <taxon>Gammaproteobacteria</taxon>
        <taxon>Pseudomonadales</taxon>
        <taxon>Marinobacteraceae</taxon>
        <taxon>Marinobacter</taxon>
    </lineage>
</organism>
<sequence>MELFIDGQPVASHLYSKRERNALERGGVQQLFTGNLSNGGHEIKAVISVRTAKDQFIRRESVHRFTKSTGTHRLQLALDAHAPDYEPDVTITEWK</sequence>
<evidence type="ECO:0000313" key="1">
    <source>
        <dbReference type="EMBL" id="KEF32262.1"/>
    </source>
</evidence>
<reference evidence="1 2" key="1">
    <citation type="submission" date="2012-12" db="EMBL/GenBank/DDBJ databases">
        <title>Genome assembly of Marinobacter sp. AK21.</title>
        <authorList>
            <person name="Khatri I."/>
            <person name="Kumar R."/>
            <person name="Vaidya B."/>
            <person name="Subramanian S."/>
            <person name="Pinnaka A."/>
        </authorList>
    </citation>
    <scope>NUCLEOTIDE SEQUENCE [LARGE SCALE GENOMIC DNA]</scope>
    <source>
        <strain evidence="1 2">AK21</strain>
    </source>
</reference>
<dbReference type="AlphaFoldDB" id="A0A072N4S6"/>
<keyword evidence="2" id="KW-1185">Reference proteome</keyword>
<proteinExistence type="predicted"/>
<gene>
    <name evidence="1" type="ORF">D777_00896</name>
</gene>
<protein>
    <submittedName>
        <fullName evidence="1">Uncharacterized protein</fullName>
    </submittedName>
</protein>
<evidence type="ECO:0000313" key="2">
    <source>
        <dbReference type="Proteomes" id="UP000035057"/>
    </source>
</evidence>
<dbReference type="PATRIC" id="fig|1137280.3.peg.712"/>
<dbReference type="STRING" id="1137280.D777_00896"/>
<comment type="caution">
    <text evidence="1">The sequence shown here is derived from an EMBL/GenBank/DDBJ whole genome shotgun (WGS) entry which is preliminary data.</text>
</comment>
<accession>A0A072N4S6</accession>
<dbReference type="Proteomes" id="UP000035057">
    <property type="component" value="Unassembled WGS sequence"/>
</dbReference>
<name>A0A072N4S6_9GAMM</name>
<dbReference type="EMBL" id="ANIE01000003">
    <property type="protein sequence ID" value="KEF32262.1"/>
    <property type="molecule type" value="Genomic_DNA"/>
</dbReference>